<dbReference type="RefSeq" id="WP_018475201.1">
    <property type="nucleotide sequence ID" value="NZ_BMWX01000013.1"/>
</dbReference>
<keyword evidence="3" id="KW-1185">Reference proteome</keyword>
<evidence type="ECO:0008006" key="4">
    <source>
        <dbReference type="Google" id="ProtNLM"/>
    </source>
</evidence>
<organism evidence="2 3">
    <name type="scientific">Echinicola pacifica</name>
    <dbReference type="NCBI Taxonomy" id="346377"/>
    <lineage>
        <taxon>Bacteria</taxon>
        <taxon>Pseudomonadati</taxon>
        <taxon>Bacteroidota</taxon>
        <taxon>Cytophagia</taxon>
        <taxon>Cytophagales</taxon>
        <taxon>Cyclobacteriaceae</taxon>
        <taxon>Echinicola</taxon>
    </lineage>
</organism>
<proteinExistence type="predicted"/>
<reference evidence="2" key="1">
    <citation type="journal article" date="2014" name="Int. J. Syst. Evol. Microbiol.">
        <title>Complete genome sequence of Corynebacterium casei LMG S-19264T (=DSM 44701T), isolated from a smear-ripened cheese.</title>
        <authorList>
            <consortium name="US DOE Joint Genome Institute (JGI-PGF)"/>
            <person name="Walter F."/>
            <person name="Albersmeier A."/>
            <person name="Kalinowski J."/>
            <person name="Ruckert C."/>
        </authorList>
    </citation>
    <scope>NUCLEOTIDE SEQUENCE</scope>
    <source>
        <strain evidence="2">KCTC 12368</strain>
    </source>
</reference>
<name>A0A918QEJ2_9BACT</name>
<keyword evidence="1" id="KW-0175">Coiled coil</keyword>
<protein>
    <recommendedName>
        <fullName evidence="4">AAA domain-containing protein</fullName>
    </recommendedName>
</protein>
<reference evidence="2" key="2">
    <citation type="submission" date="2020-09" db="EMBL/GenBank/DDBJ databases">
        <authorList>
            <person name="Sun Q."/>
            <person name="Kim S."/>
        </authorList>
    </citation>
    <scope>NUCLEOTIDE SEQUENCE</scope>
    <source>
        <strain evidence="2">KCTC 12368</strain>
    </source>
</reference>
<gene>
    <name evidence="2" type="ORF">GCM10007049_39450</name>
</gene>
<sequence length="571" mass="66420">MKEFKLKRMLLLSLKEDKAREVKFNSKRTIILGRNSTGKSCLLKSIYQTFGAEPQNLHPNWRDANVISLIEFSIEDETLYILRNGKNFSIFDNKENQLKAFSKVSELAEYFTSLFDFKIQLPNKKGEIVAPPPAYLLLPYYADQDKSWTANWSSFSRLYLPNAKTSIVNYHTGIRPNKFYEAKNELSLVNIGILEIDKDLSIVRSLLKNLKEKLSKIDFNIDIEDFQIQITELLVNCEVLNKSQNQLKHDLTHLYNQKINLESQLIITQRALSETNRDYEFAVNNLEEVVSCPSCGADYENNFSERFGIAKDEQRCLDLIIELKDELSVVKSKIEKTNSKFSTNNKTIVDIQKQLESKREKVKLKDVIESEGKKEIRKLFESEIKEYEEELKSKLLLQKQYEADVKSFEDRKRSNRIKSDYRELMSRFLKKLNVHSLSEKYYSRIDASIKESGSAMPRALMAYYYSILHTIRKEGSSAFCPIVIDSPNQQGQDSENLPILIDFILSQQPKDSQLILALEELPDSAELEKNDIIELTEERSLLLKEQFEKVFNEMKPYFESIINENEAQQNV</sequence>
<dbReference type="EMBL" id="BMWX01000013">
    <property type="protein sequence ID" value="GGZ42475.1"/>
    <property type="molecule type" value="Genomic_DNA"/>
</dbReference>
<comment type="caution">
    <text evidence="2">The sequence shown here is derived from an EMBL/GenBank/DDBJ whole genome shotgun (WGS) entry which is preliminary data.</text>
</comment>
<dbReference type="Gene3D" id="3.40.50.300">
    <property type="entry name" value="P-loop containing nucleotide triphosphate hydrolases"/>
    <property type="match status" value="1"/>
</dbReference>
<evidence type="ECO:0000313" key="2">
    <source>
        <dbReference type="EMBL" id="GGZ42475.1"/>
    </source>
</evidence>
<evidence type="ECO:0000313" key="3">
    <source>
        <dbReference type="Proteomes" id="UP000619457"/>
    </source>
</evidence>
<dbReference type="Proteomes" id="UP000619457">
    <property type="component" value="Unassembled WGS sequence"/>
</dbReference>
<feature type="coiled-coil region" evidence="1">
    <location>
        <begin position="370"/>
        <end position="404"/>
    </location>
</feature>
<accession>A0A918QEJ2</accession>
<evidence type="ECO:0000256" key="1">
    <source>
        <dbReference type="SAM" id="Coils"/>
    </source>
</evidence>
<dbReference type="AlphaFoldDB" id="A0A918QEJ2"/>
<dbReference type="InterPro" id="IPR027417">
    <property type="entry name" value="P-loop_NTPase"/>
</dbReference>